<feature type="transmembrane region" description="Helical" evidence="1">
    <location>
        <begin position="98"/>
        <end position="119"/>
    </location>
</feature>
<evidence type="ECO:0000313" key="3">
    <source>
        <dbReference type="Proteomes" id="UP000187209"/>
    </source>
</evidence>
<dbReference type="Proteomes" id="UP000187209">
    <property type="component" value="Unassembled WGS sequence"/>
</dbReference>
<keyword evidence="1" id="KW-0812">Transmembrane</keyword>
<protein>
    <submittedName>
        <fullName evidence="2">Uncharacterized protein</fullName>
    </submittedName>
</protein>
<evidence type="ECO:0000313" key="2">
    <source>
        <dbReference type="EMBL" id="OMJ66384.1"/>
    </source>
</evidence>
<dbReference type="EMBL" id="MPUH01001733">
    <property type="protein sequence ID" value="OMJ66384.1"/>
    <property type="molecule type" value="Genomic_DNA"/>
</dbReference>
<name>A0A1R2APE6_9CILI</name>
<feature type="transmembrane region" description="Helical" evidence="1">
    <location>
        <begin position="173"/>
        <end position="191"/>
    </location>
</feature>
<gene>
    <name evidence="2" type="ORF">SteCoe_36784</name>
</gene>
<organism evidence="2 3">
    <name type="scientific">Stentor coeruleus</name>
    <dbReference type="NCBI Taxonomy" id="5963"/>
    <lineage>
        <taxon>Eukaryota</taxon>
        <taxon>Sar</taxon>
        <taxon>Alveolata</taxon>
        <taxon>Ciliophora</taxon>
        <taxon>Postciliodesmatophora</taxon>
        <taxon>Heterotrichea</taxon>
        <taxon>Heterotrichida</taxon>
        <taxon>Stentoridae</taxon>
        <taxon>Stentor</taxon>
    </lineage>
</organism>
<feature type="transmembrane region" description="Helical" evidence="1">
    <location>
        <begin position="12"/>
        <end position="34"/>
    </location>
</feature>
<dbReference type="AlphaFoldDB" id="A0A1R2APE6"/>
<sequence length="207" mass="23741">MLKLISKDHTYCLSMFLLYSTIITMGAFELYLPWFSYCEGKFYLTQVFTNIRGIGLYGPWKSYSQSSEDICSSFNITIERTCAGYCNFVGNMDWVGKIAWSLTILCSVYNLVYCTLLILQRYYLISIKTPLVLCWFSVLVKISIGIIVFELSHVQNLRHSFIPDCDPHMDSGLHLYVLDVFASILVGYVTYNKDAIFRIGLSTPINI</sequence>
<keyword evidence="3" id="KW-1185">Reference proteome</keyword>
<evidence type="ECO:0000256" key="1">
    <source>
        <dbReference type="SAM" id="Phobius"/>
    </source>
</evidence>
<accession>A0A1R2APE6</accession>
<keyword evidence="1" id="KW-0472">Membrane</keyword>
<proteinExistence type="predicted"/>
<reference evidence="2 3" key="1">
    <citation type="submission" date="2016-11" db="EMBL/GenBank/DDBJ databases">
        <title>The macronuclear genome of Stentor coeruleus: a giant cell with tiny introns.</title>
        <authorList>
            <person name="Slabodnick M."/>
            <person name="Ruby J.G."/>
            <person name="Reiff S.B."/>
            <person name="Swart E.C."/>
            <person name="Gosai S."/>
            <person name="Prabakaran S."/>
            <person name="Witkowska E."/>
            <person name="Larue G.E."/>
            <person name="Fisher S."/>
            <person name="Freeman R.M."/>
            <person name="Gunawardena J."/>
            <person name="Chu W."/>
            <person name="Stover N.A."/>
            <person name="Gregory B.D."/>
            <person name="Nowacki M."/>
            <person name="Derisi J."/>
            <person name="Roy S.W."/>
            <person name="Marshall W.F."/>
            <person name="Sood P."/>
        </authorList>
    </citation>
    <scope>NUCLEOTIDE SEQUENCE [LARGE SCALE GENOMIC DNA]</scope>
    <source>
        <strain evidence="2">WM001</strain>
    </source>
</reference>
<keyword evidence="1" id="KW-1133">Transmembrane helix</keyword>
<comment type="caution">
    <text evidence="2">The sequence shown here is derived from an EMBL/GenBank/DDBJ whole genome shotgun (WGS) entry which is preliminary data.</text>
</comment>
<feature type="transmembrane region" description="Helical" evidence="1">
    <location>
        <begin position="131"/>
        <end position="153"/>
    </location>
</feature>